<proteinExistence type="predicted"/>
<evidence type="ECO:0000256" key="1">
    <source>
        <dbReference type="SAM" id="MobiDB-lite"/>
    </source>
</evidence>
<feature type="compositionally biased region" description="Gly residues" evidence="1">
    <location>
        <begin position="1"/>
        <end position="10"/>
    </location>
</feature>
<feature type="region of interest" description="Disordered" evidence="1">
    <location>
        <begin position="1"/>
        <end position="27"/>
    </location>
</feature>
<dbReference type="OrthoDB" id="412581at2759"/>
<gene>
    <name evidence="2" type="primary">LMP1</name>
    <name evidence="2" type="ORF">SNEC2469_LOCUS27741</name>
</gene>
<dbReference type="Proteomes" id="UP000601435">
    <property type="component" value="Unassembled WGS sequence"/>
</dbReference>
<dbReference type="AlphaFoldDB" id="A0A813AHV3"/>
<sequence length="400" mass="44448">AEEMSGGGGEDATTEPAEVIHQPAPDEAMDAEGEFAVRMVETVDASWHEAWETTAYGDAEDFEGEEPPDLSPEDLAELDDQAEIEELTRLEGMNVLMEPDPRQYRWASDMLEEDTFSPGSVSTLARLVPLLAQKWGTPIYIMDVKDAYLCVPQPEDEPVVVTARSYVNKRPEWYHQLAGDLNNASLESMPEVPTLYRANGKEERYVAQVHVDDIMATGDAEPHGQVEKNLTDRYTVKIAGPYQQPGAGGDEFEFLKRRYQIQSDGSITVRAPVRLYNDLFELAGRPKVKATPGPSGQDDMFATDATEELNPREATAYRTMLGKVLYMSNERPDAQAVIQNLSSRTAKPTAKAMKLMKHLVGYLWGTQGYGVNLCLAPDKSVMNFARSKLTPDEPITEHLV</sequence>
<evidence type="ECO:0000313" key="2">
    <source>
        <dbReference type="EMBL" id="CAE7866178.1"/>
    </source>
</evidence>
<organism evidence="2 3">
    <name type="scientific">Symbiodinium necroappetens</name>
    <dbReference type="NCBI Taxonomy" id="1628268"/>
    <lineage>
        <taxon>Eukaryota</taxon>
        <taxon>Sar</taxon>
        <taxon>Alveolata</taxon>
        <taxon>Dinophyceae</taxon>
        <taxon>Suessiales</taxon>
        <taxon>Symbiodiniaceae</taxon>
        <taxon>Symbiodinium</taxon>
    </lineage>
</organism>
<name>A0A813AHV3_9DINO</name>
<dbReference type="EMBL" id="CAJNJA010058980">
    <property type="protein sequence ID" value="CAE7866178.1"/>
    <property type="molecule type" value="Genomic_DNA"/>
</dbReference>
<feature type="non-terminal residue" evidence="2">
    <location>
        <position position="400"/>
    </location>
</feature>
<accession>A0A813AHV3</accession>
<evidence type="ECO:0000313" key="3">
    <source>
        <dbReference type="Proteomes" id="UP000601435"/>
    </source>
</evidence>
<feature type="non-terminal residue" evidence="2">
    <location>
        <position position="1"/>
    </location>
</feature>
<keyword evidence="3" id="KW-1185">Reference proteome</keyword>
<reference evidence="2" key="1">
    <citation type="submission" date="2021-02" db="EMBL/GenBank/DDBJ databases">
        <authorList>
            <person name="Dougan E. K."/>
            <person name="Rhodes N."/>
            <person name="Thang M."/>
            <person name="Chan C."/>
        </authorList>
    </citation>
    <scope>NUCLEOTIDE SEQUENCE</scope>
</reference>
<protein>
    <submittedName>
        <fullName evidence="2">LMP1 protein</fullName>
    </submittedName>
</protein>
<comment type="caution">
    <text evidence="2">The sequence shown here is derived from an EMBL/GenBank/DDBJ whole genome shotgun (WGS) entry which is preliminary data.</text>
</comment>